<feature type="transmembrane region" description="Helical" evidence="6">
    <location>
        <begin position="313"/>
        <end position="338"/>
    </location>
</feature>
<dbReference type="Proteomes" id="UP000504615">
    <property type="component" value="Unplaced"/>
</dbReference>
<dbReference type="InterPro" id="IPR051717">
    <property type="entry name" value="MFS_MFSD6"/>
</dbReference>
<keyword evidence="5 6" id="KW-0472">Membrane</keyword>
<sequence>LYSYAHSHTVSSEEKSGGPTLPFLQVHGKQLGISPLIIGSIFAIVPLLYLIAKPIFGFIIDYFQAWKKSFIVLFVITHSCYVGIFFLPALPGAIMSSDHFENVSYALLPHCDKEHHASEIALCNGIKDTNCNWICENTNFSTRLSFYATERKTIMSLDTACLINVNDISPSRKYNTNDNCNVTCDNFEDNHCLYTSIIFWSFVLLISLGNICMHFYMLVSDGICLAILGQNERLKYGMQRVWGTIGYGLTACISGYVISLWPQEETYKTYTFVSLFAFILVSIELVCCSKLKASLEPGSTTVKDVFALLKLKFVVIFLCFTAFSGILHGVTFNFLFWYLEDLANATGYTDKIKLTEGLLVAAQNCGEILCFFLSGNIDYFFISHK</sequence>
<organism evidence="8 9">
    <name type="scientific">Pogonomyrmex barbatus</name>
    <name type="common">red harvester ant</name>
    <dbReference type="NCBI Taxonomy" id="144034"/>
    <lineage>
        <taxon>Eukaryota</taxon>
        <taxon>Metazoa</taxon>
        <taxon>Ecdysozoa</taxon>
        <taxon>Arthropoda</taxon>
        <taxon>Hexapoda</taxon>
        <taxon>Insecta</taxon>
        <taxon>Pterygota</taxon>
        <taxon>Neoptera</taxon>
        <taxon>Endopterygota</taxon>
        <taxon>Hymenoptera</taxon>
        <taxon>Apocrita</taxon>
        <taxon>Aculeata</taxon>
        <taxon>Formicoidea</taxon>
        <taxon>Formicidae</taxon>
        <taxon>Myrmicinae</taxon>
        <taxon>Pogonomyrmex</taxon>
    </lineage>
</organism>
<evidence type="ECO:0000256" key="5">
    <source>
        <dbReference type="ARBA" id="ARBA00023136"/>
    </source>
</evidence>
<feature type="domain" description="Major facilitator superfamily associated" evidence="7">
    <location>
        <begin position="20"/>
        <end position="376"/>
    </location>
</feature>
<dbReference type="Pfam" id="PF12832">
    <property type="entry name" value="MFS_1_like"/>
    <property type="match status" value="1"/>
</dbReference>
<dbReference type="SUPFAM" id="SSF103473">
    <property type="entry name" value="MFS general substrate transporter"/>
    <property type="match status" value="1"/>
</dbReference>
<comment type="subcellular location">
    <subcellularLocation>
        <location evidence="1">Membrane</location>
        <topology evidence="1">Multi-pass membrane protein</topology>
    </subcellularLocation>
</comment>
<name>A0A8N1S7N4_9HYME</name>
<feature type="transmembrane region" description="Helical" evidence="6">
    <location>
        <begin position="240"/>
        <end position="261"/>
    </location>
</feature>
<evidence type="ECO:0000256" key="3">
    <source>
        <dbReference type="ARBA" id="ARBA00022692"/>
    </source>
</evidence>
<keyword evidence="8" id="KW-1185">Reference proteome</keyword>
<comment type="similarity">
    <text evidence="2">Belongs to the major facilitator superfamily. MFSD6 family.</text>
</comment>
<feature type="transmembrane region" description="Helical" evidence="6">
    <location>
        <begin position="197"/>
        <end position="219"/>
    </location>
</feature>
<feature type="transmembrane region" description="Helical" evidence="6">
    <location>
        <begin position="31"/>
        <end position="50"/>
    </location>
</feature>
<proteinExistence type="inferred from homology"/>
<dbReference type="AlphaFoldDB" id="A0A8N1S7N4"/>
<accession>A0A8N1S7N4</accession>
<dbReference type="InterPro" id="IPR036259">
    <property type="entry name" value="MFS_trans_sf"/>
</dbReference>
<feature type="non-terminal residue" evidence="9">
    <location>
        <position position="1"/>
    </location>
</feature>
<evidence type="ECO:0000256" key="6">
    <source>
        <dbReference type="SAM" id="Phobius"/>
    </source>
</evidence>
<keyword evidence="3 6" id="KW-0812">Transmembrane</keyword>
<dbReference type="GeneID" id="105430124"/>
<evidence type="ECO:0000259" key="7">
    <source>
        <dbReference type="Pfam" id="PF12832"/>
    </source>
</evidence>
<dbReference type="RefSeq" id="XP_025074825.1">
    <property type="nucleotide sequence ID" value="XM_025219040.1"/>
</dbReference>
<gene>
    <name evidence="9" type="primary">LOC105430124</name>
</gene>
<dbReference type="InterPro" id="IPR024989">
    <property type="entry name" value="MFS_assoc_dom"/>
</dbReference>
<dbReference type="GO" id="GO:0016020">
    <property type="term" value="C:membrane"/>
    <property type="evidence" value="ECO:0007669"/>
    <property type="project" value="UniProtKB-SubCell"/>
</dbReference>
<feature type="transmembrane region" description="Helical" evidence="6">
    <location>
        <begin position="70"/>
        <end position="90"/>
    </location>
</feature>
<evidence type="ECO:0000256" key="2">
    <source>
        <dbReference type="ARBA" id="ARBA00005241"/>
    </source>
</evidence>
<evidence type="ECO:0000256" key="4">
    <source>
        <dbReference type="ARBA" id="ARBA00022989"/>
    </source>
</evidence>
<dbReference type="OrthoDB" id="515887at2759"/>
<dbReference type="PANTHER" id="PTHR16172">
    <property type="entry name" value="MAJOR FACILITATOR SUPERFAMILY DOMAIN-CONTAINING PROTEIN 6-LIKE"/>
    <property type="match status" value="1"/>
</dbReference>
<evidence type="ECO:0000313" key="9">
    <source>
        <dbReference type="RefSeq" id="XP_025074825.1"/>
    </source>
</evidence>
<protein>
    <submittedName>
        <fullName evidence="9">LOW QUALITY PROTEIN: uncharacterized protein LOC105430124</fullName>
    </submittedName>
</protein>
<evidence type="ECO:0000313" key="8">
    <source>
        <dbReference type="Proteomes" id="UP000504615"/>
    </source>
</evidence>
<dbReference type="Gene3D" id="1.20.1250.20">
    <property type="entry name" value="MFS general substrate transporter like domains"/>
    <property type="match status" value="1"/>
</dbReference>
<keyword evidence="4 6" id="KW-1133">Transmembrane helix</keyword>
<dbReference type="PANTHER" id="PTHR16172:SF37">
    <property type="entry name" value="RE36877P"/>
    <property type="match status" value="1"/>
</dbReference>
<evidence type="ECO:0000256" key="1">
    <source>
        <dbReference type="ARBA" id="ARBA00004141"/>
    </source>
</evidence>
<reference evidence="9" key="1">
    <citation type="submission" date="2025-08" db="UniProtKB">
        <authorList>
            <consortium name="RefSeq"/>
        </authorList>
    </citation>
    <scope>IDENTIFICATION</scope>
</reference>